<keyword evidence="1" id="KW-0732">Signal</keyword>
<dbReference type="RefSeq" id="WP_241292320.1">
    <property type="nucleotide sequence ID" value="NZ_JAKJXI010000002.1"/>
</dbReference>
<reference evidence="3" key="1">
    <citation type="journal article" date="2019" name="Int. J. Syst. Evol. Microbiol.">
        <title>The Global Catalogue of Microorganisms (GCM) 10K type strain sequencing project: providing services to taxonomists for standard genome sequencing and annotation.</title>
        <authorList>
            <consortium name="The Broad Institute Genomics Platform"/>
            <consortium name="The Broad Institute Genome Sequencing Center for Infectious Disease"/>
            <person name="Wu L."/>
            <person name="Ma J."/>
        </authorList>
    </citation>
    <scope>NUCLEOTIDE SEQUENCE [LARGE SCALE GENOMIC DNA]</scope>
    <source>
        <strain evidence="3">CCUG 54356</strain>
    </source>
</reference>
<feature type="chain" id="PRO_5046007999" description="Curli production assembly/transport component CsgG" evidence="1">
    <location>
        <begin position="28"/>
        <end position="227"/>
    </location>
</feature>
<dbReference type="Proteomes" id="UP001597264">
    <property type="component" value="Unassembled WGS sequence"/>
</dbReference>
<name>A0ABW3U8U5_9GAMM</name>
<sequence>MRIFQHRSVAVAAGVLCLSLQPLSALAQGFWGGDESAPSLNIAATEITLDIPVSISTTNLQLLLAQASNGGGLSEIKQQAVRKYTQHLHSELARELEAHFDDEDIPLVQDDGILELGNSLDIKVIKHLVRMQSKGGYDIEEGVVVIAGEFRYQLSNRAGNNLREHHIDVDELEISSKYRIRTRRNSGDSDDNTGEAIERALSALVEELMDAMEDNLEADQLRAMAEL</sequence>
<evidence type="ECO:0000313" key="3">
    <source>
        <dbReference type="Proteomes" id="UP001597264"/>
    </source>
</evidence>
<evidence type="ECO:0000256" key="1">
    <source>
        <dbReference type="SAM" id="SignalP"/>
    </source>
</evidence>
<gene>
    <name evidence="2" type="ORF">ACFQ2X_09615</name>
</gene>
<evidence type="ECO:0000313" key="2">
    <source>
        <dbReference type="EMBL" id="MFD1216857.1"/>
    </source>
</evidence>
<dbReference type="EMBL" id="JBHTLR010000008">
    <property type="protein sequence ID" value="MFD1216857.1"/>
    <property type="molecule type" value="Genomic_DNA"/>
</dbReference>
<accession>A0ABW3U8U5</accession>
<evidence type="ECO:0008006" key="4">
    <source>
        <dbReference type="Google" id="ProtNLM"/>
    </source>
</evidence>
<comment type="caution">
    <text evidence="2">The sequence shown here is derived from an EMBL/GenBank/DDBJ whole genome shotgun (WGS) entry which is preliminary data.</text>
</comment>
<feature type="signal peptide" evidence="1">
    <location>
        <begin position="1"/>
        <end position="27"/>
    </location>
</feature>
<organism evidence="2 3">
    <name type="scientific">Microbulbifer celer</name>
    <dbReference type="NCBI Taxonomy" id="435905"/>
    <lineage>
        <taxon>Bacteria</taxon>
        <taxon>Pseudomonadati</taxon>
        <taxon>Pseudomonadota</taxon>
        <taxon>Gammaproteobacteria</taxon>
        <taxon>Cellvibrionales</taxon>
        <taxon>Microbulbiferaceae</taxon>
        <taxon>Microbulbifer</taxon>
    </lineage>
</organism>
<protein>
    <recommendedName>
        <fullName evidence="4">Curli production assembly/transport component CsgG</fullName>
    </recommendedName>
</protein>
<keyword evidence="3" id="KW-1185">Reference proteome</keyword>
<proteinExistence type="predicted"/>